<dbReference type="InterPro" id="IPR017972">
    <property type="entry name" value="Cyt_P450_CS"/>
</dbReference>
<dbReference type="SUPFAM" id="SSF48264">
    <property type="entry name" value="Cytochrome P450"/>
    <property type="match status" value="1"/>
</dbReference>
<evidence type="ECO:0000313" key="10">
    <source>
        <dbReference type="Proteomes" id="UP000298030"/>
    </source>
</evidence>
<evidence type="ECO:0000256" key="1">
    <source>
        <dbReference type="ARBA" id="ARBA00001971"/>
    </source>
</evidence>
<keyword evidence="8" id="KW-0472">Membrane</keyword>
<dbReference type="GO" id="GO:0004497">
    <property type="term" value="F:monooxygenase activity"/>
    <property type="evidence" value="ECO:0007669"/>
    <property type="project" value="UniProtKB-KW"/>
</dbReference>
<dbReference type="GO" id="GO:0016705">
    <property type="term" value="F:oxidoreductase activity, acting on paired donors, with incorporation or reduction of molecular oxygen"/>
    <property type="evidence" value="ECO:0007669"/>
    <property type="project" value="InterPro"/>
</dbReference>
<keyword evidence="10" id="KW-1185">Reference proteome</keyword>
<keyword evidence="3 6" id="KW-0479">Metal-binding</keyword>
<feature type="binding site" description="axial binding residue" evidence="6">
    <location>
        <position position="460"/>
    </location>
    <ligand>
        <name>heme</name>
        <dbReference type="ChEBI" id="CHEBI:30413"/>
    </ligand>
    <ligandPart>
        <name>Fe</name>
        <dbReference type="ChEBI" id="CHEBI:18248"/>
    </ligandPart>
</feature>
<reference evidence="9 10" key="1">
    <citation type="journal article" date="2019" name="Nat. Ecol. Evol.">
        <title>Megaphylogeny resolves global patterns of mushroom evolution.</title>
        <authorList>
            <person name="Varga T."/>
            <person name="Krizsan K."/>
            <person name="Foldi C."/>
            <person name="Dima B."/>
            <person name="Sanchez-Garcia M."/>
            <person name="Sanchez-Ramirez S."/>
            <person name="Szollosi G.J."/>
            <person name="Szarkandi J.G."/>
            <person name="Papp V."/>
            <person name="Albert L."/>
            <person name="Andreopoulos W."/>
            <person name="Angelini C."/>
            <person name="Antonin V."/>
            <person name="Barry K.W."/>
            <person name="Bougher N.L."/>
            <person name="Buchanan P."/>
            <person name="Buyck B."/>
            <person name="Bense V."/>
            <person name="Catcheside P."/>
            <person name="Chovatia M."/>
            <person name="Cooper J."/>
            <person name="Damon W."/>
            <person name="Desjardin D."/>
            <person name="Finy P."/>
            <person name="Geml J."/>
            <person name="Haridas S."/>
            <person name="Hughes K."/>
            <person name="Justo A."/>
            <person name="Karasinski D."/>
            <person name="Kautmanova I."/>
            <person name="Kiss B."/>
            <person name="Kocsube S."/>
            <person name="Kotiranta H."/>
            <person name="LaButti K.M."/>
            <person name="Lechner B.E."/>
            <person name="Liimatainen K."/>
            <person name="Lipzen A."/>
            <person name="Lukacs Z."/>
            <person name="Mihaltcheva S."/>
            <person name="Morgado L.N."/>
            <person name="Niskanen T."/>
            <person name="Noordeloos M.E."/>
            <person name="Ohm R.A."/>
            <person name="Ortiz-Santana B."/>
            <person name="Ovrebo C."/>
            <person name="Racz N."/>
            <person name="Riley R."/>
            <person name="Savchenko A."/>
            <person name="Shiryaev A."/>
            <person name="Soop K."/>
            <person name="Spirin V."/>
            <person name="Szebenyi C."/>
            <person name="Tomsovsky M."/>
            <person name="Tulloss R.E."/>
            <person name="Uehling J."/>
            <person name="Grigoriev I.V."/>
            <person name="Vagvolgyi C."/>
            <person name="Papp T."/>
            <person name="Martin F.M."/>
            <person name="Miettinen O."/>
            <person name="Hibbett D.S."/>
            <person name="Nagy L.G."/>
        </authorList>
    </citation>
    <scope>NUCLEOTIDE SEQUENCE [LARGE SCALE GENOMIC DNA]</scope>
    <source>
        <strain evidence="9 10">FP101781</strain>
    </source>
</reference>
<keyword evidence="4 7" id="KW-0560">Oxidoreductase</keyword>
<sequence length="520" mass="58522">MSKVCFPSTAIFDCDFHMATLSQYFLSSIVAFILYRWVQFHRTKAKIDSIPTLGSNNFVGAYIDGWRFLFKGHEIVKEGYKKYHGNVFKISTPNTSSGWTIVVSGAALHDDLRKAPSEILDMQATTTDVLQTEYLFGPHAHINEFQIAVVRTPLTRAMAGGFGELTDEIVDACSTYLPKGDDWEVLPRTHEKLVHVICRTANRLFVGLPVCRDPEYLKVQEEWTIHTFLDATILHLLPSFVKPVVGPLMSKIHPSLKTVTKVLGPIIQERIDKDAKYGSDWEGRPSDLISWLLDYAPPEFKTVEDMVVRIMFVNAAAIHTSTMGLSAVLFDLAAHREYIEPLRKEIEETTRKLGWTKEAMVQMHKLDSFIKESFRLSGMAGVTGMRKAMKEFTFSNGVKVPPGYTIGVASCGVHADPEIYEDPESFDGYRFFKSEETAWKNQAVVLDPTFVLFGLGRHACPGRFFAVNEVKAVVSHVLLNYDIKLPGDATQVMPGIWFASTRSPNPKAEILFRKRRLDGA</sequence>
<evidence type="ECO:0000256" key="7">
    <source>
        <dbReference type="RuleBase" id="RU000461"/>
    </source>
</evidence>
<dbReference type="PRINTS" id="PR00465">
    <property type="entry name" value="EP450IV"/>
</dbReference>
<dbReference type="PANTHER" id="PTHR46206">
    <property type="entry name" value="CYTOCHROME P450"/>
    <property type="match status" value="1"/>
</dbReference>
<accession>A0A4Y7TIJ8</accession>
<evidence type="ECO:0000256" key="3">
    <source>
        <dbReference type="ARBA" id="ARBA00022723"/>
    </source>
</evidence>
<dbReference type="CDD" id="cd11041">
    <property type="entry name" value="CYP503A1-like"/>
    <property type="match status" value="1"/>
</dbReference>
<dbReference type="Gene3D" id="1.10.630.10">
    <property type="entry name" value="Cytochrome P450"/>
    <property type="match status" value="1"/>
</dbReference>
<evidence type="ECO:0000256" key="6">
    <source>
        <dbReference type="PIRSR" id="PIRSR602403-1"/>
    </source>
</evidence>
<dbReference type="OrthoDB" id="1844152at2759"/>
<keyword evidence="8" id="KW-1133">Transmembrane helix</keyword>
<name>A0A4Y7TIJ8_COPMI</name>
<keyword evidence="7" id="KW-0503">Monooxygenase</keyword>
<evidence type="ECO:0000256" key="8">
    <source>
        <dbReference type="SAM" id="Phobius"/>
    </source>
</evidence>
<protein>
    <submittedName>
        <fullName evidence="9">Cytochrome P450</fullName>
    </submittedName>
</protein>
<dbReference type="InterPro" id="IPR002403">
    <property type="entry name" value="Cyt_P450_E_grp-IV"/>
</dbReference>
<evidence type="ECO:0000256" key="4">
    <source>
        <dbReference type="ARBA" id="ARBA00023002"/>
    </source>
</evidence>
<dbReference type="Proteomes" id="UP000298030">
    <property type="component" value="Unassembled WGS sequence"/>
</dbReference>
<comment type="cofactor">
    <cofactor evidence="1 6">
        <name>heme</name>
        <dbReference type="ChEBI" id="CHEBI:30413"/>
    </cofactor>
</comment>
<keyword evidence="6 7" id="KW-0349">Heme</keyword>
<dbReference type="STRING" id="71717.A0A4Y7TIJ8"/>
<keyword evidence="5 6" id="KW-0408">Iron</keyword>
<dbReference type="AlphaFoldDB" id="A0A4Y7TIJ8"/>
<dbReference type="Pfam" id="PF00067">
    <property type="entry name" value="p450"/>
    <property type="match status" value="1"/>
</dbReference>
<evidence type="ECO:0000313" key="9">
    <source>
        <dbReference type="EMBL" id="TEB33831.1"/>
    </source>
</evidence>
<dbReference type="InterPro" id="IPR036396">
    <property type="entry name" value="Cyt_P450_sf"/>
</dbReference>
<comment type="caution">
    <text evidence="9">The sequence shown here is derived from an EMBL/GenBank/DDBJ whole genome shotgun (WGS) entry which is preliminary data.</text>
</comment>
<gene>
    <name evidence="9" type="ORF">FA13DRAFT_1789653</name>
</gene>
<dbReference type="EMBL" id="QPFP01000011">
    <property type="protein sequence ID" value="TEB33831.1"/>
    <property type="molecule type" value="Genomic_DNA"/>
</dbReference>
<evidence type="ECO:0000256" key="2">
    <source>
        <dbReference type="ARBA" id="ARBA00010617"/>
    </source>
</evidence>
<dbReference type="GO" id="GO:0020037">
    <property type="term" value="F:heme binding"/>
    <property type="evidence" value="ECO:0007669"/>
    <property type="project" value="InterPro"/>
</dbReference>
<feature type="transmembrane region" description="Helical" evidence="8">
    <location>
        <begin position="21"/>
        <end position="38"/>
    </location>
</feature>
<organism evidence="9 10">
    <name type="scientific">Coprinellus micaceus</name>
    <name type="common">Glistening ink-cap mushroom</name>
    <name type="synonym">Coprinus micaceus</name>
    <dbReference type="NCBI Taxonomy" id="71717"/>
    <lineage>
        <taxon>Eukaryota</taxon>
        <taxon>Fungi</taxon>
        <taxon>Dikarya</taxon>
        <taxon>Basidiomycota</taxon>
        <taxon>Agaricomycotina</taxon>
        <taxon>Agaricomycetes</taxon>
        <taxon>Agaricomycetidae</taxon>
        <taxon>Agaricales</taxon>
        <taxon>Agaricineae</taxon>
        <taxon>Psathyrellaceae</taxon>
        <taxon>Coprinellus</taxon>
    </lineage>
</organism>
<keyword evidence="8" id="KW-0812">Transmembrane</keyword>
<dbReference type="GO" id="GO:0005506">
    <property type="term" value="F:iron ion binding"/>
    <property type="evidence" value="ECO:0007669"/>
    <property type="project" value="InterPro"/>
</dbReference>
<evidence type="ECO:0000256" key="5">
    <source>
        <dbReference type="ARBA" id="ARBA00023004"/>
    </source>
</evidence>
<dbReference type="PROSITE" id="PS00086">
    <property type="entry name" value="CYTOCHROME_P450"/>
    <property type="match status" value="1"/>
</dbReference>
<proteinExistence type="inferred from homology"/>
<dbReference type="InterPro" id="IPR001128">
    <property type="entry name" value="Cyt_P450"/>
</dbReference>
<comment type="similarity">
    <text evidence="2 7">Belongs to the cytochrome P450 family.</text>
</comment>